<organism evidence="9 10">
    <name type="scientific">Candidatus Vogelbacteria bacterium GWA1_51_14</name>
    <dbReference type="NCBI Taxonomy" id="1802435"/>
    <lineage>
        <taxon>Bacteria</taxon>
        <taxon>Candidatus Vogeliibacteriota</taxon>
    </lineage>
</organism>
<evidence type="ECO:0000256" key="8">
    <source>
        <dbReference type="SAM" id="Phobius"/>
    </source>
</evidence>
<keyword evidence="6 8" id="KW-1133">Transmembrane helix</keyword>
<comment type="similarity">
    <text evidence="2">Belongs to the CorA metal ion transporter (MIT) (TC 1.A.35) family.</text>
</comment>
<evidence type="ECO:0000256" key="3">
    <source>
        <dbReference type="ARBA" id="ARBA00022448"/>
    </source>
</evidence>
<comment type="subcellular location">
    <subcellularLocation>
        <location evidence="1">Cell membrane</location>
        <topology evidence="1">Multi-pass membrane protein</topology>
    </subcellularLocation>
</comment>
<feature type="transmembrane region" description="Helical" evidence="8">
    <location>
        <begin position="285"/>
        <end position="303"/>
    </location>
</feature>
<accession>A0A1G2QBC8</accession>
<dbReference type="GO" id="GO:0015087">
    <property type="term" value="F:cobalt ion transmembrane transporter activity"/>
    <property type="evidence" value="ECO:0007669"/>
    <property type="project" value="TreeGrafter"/>
</dbReference>
<gene>
    <name evidence="9" type="ORF">A2114_00700</name>
</gene>
<name>A0A1G2QBC8_9BACT</name>
<dbReference type="GO" id="GO:0050897">
    <property type="term" value="F:cobalt ion binding"/>
    <property type="evidence" value="ECO:0007669"/>
    <property type="project" value="TreeGrafter"/>
</dbReference>
<sequence length="309" mass="35628">MVKKISHQGITWIDVTSPTKDEVQDLAKEHDLHPLLQNELLSPSLRSKVDVYEEYLFLVLHFPRCAICQGEPAEILGDSQEVDFIIGKNALITTHYEPIAQLDELAEIMEVNPASYRSSEKTHAGHLLFAIIRRLYQNQDDALLLLNQKLKEAEGRIFAGEEKTMVKELSNLNRELLDFHWALKNHSDVLASFEVAGREFFGDTFRYYLRAIIGEYEKIWNALQSNRETGNELRQTNESLLAIKTNEVMKILTIMAFITFPLTVFTSLFGMNTVNNPILGRPNDFWDIVVIMLAAVSLMFIFFRYKKWL</sequence>
<dbReference type="GO" id="GO:0000287">
    <property type="term" value="F:magnesium ion binding"/>
    <property type="evidence" value="ECO:0007669"/>
    <property type="project" value="TreeGrafter"/>
</dbReference>
<dbReference type="InterPro" id="IPR045861">
    <property type="entry name" value="CorA_cytoplasmic_dom"/>
</dbReference>
<keyword evidence="7 8" id="KW-0472">Membrane</keyword>
<keyword evidence="5 8" id="KW-0812">Transmembrane</keyword>
<dbReference type="Pfam" id="PF01544">
    <property type="entry name" value="CorA"/>
    <property type="match status" value="1"/>
</dbReference>
<dbReference type="Gene3D" id="1.20.58.340">
    <property type="entry name" value="Magnesium transport protein CorA, transmembrane region"/>
    <property type="match status" value="2"/>
</dbReference>
<comment type="caution">
    <text evidence="9">The sequence shown here is derived from an EMBL/GenBank/DDBJ whole genome shotgun (WGS) entry which is preliminary data.</text>
</comment>
<dbReference type="Gene3D" id="3.30.460.20">
    <property type="entry name" value="CorA soluble domain-like"/>
    <property type="match status" value="1"/>
</dbReference>
<evidence type="ECO:0000256" key="2">
    <source>
        <dbReference type="ARBA" id="ARBA00009765"/>
    </source>
</evidence>
<dbReference type="PANTHER" id="PTHR46494:SF1">
    <property type="entry name" value="CORA FAMILY METAL ION TRANSPORTER (EUROFUNG)"/>
    <property type="match status" value="1"/>
</dbReference>
<dbReference type="SUPFAM" id="SSF144083">
    <property type="entry name" value="Magnesium transport protein CorA, transmembrane region"/>
    <property type="match status" value="1"/>
</dbReference>
<reference evidence="9 10" key="1">
    <citation type="journal article" date="2016" name="Nat. Commun.">
        <title>Thousands of microbial genomes shed light on interconnected biogeochemical processes in an aquifer system.</title>
        <authorList>
            <person name="Anantharaman K."/>
            <person name="Brown C.T."/>
            <person name="Hug L.A."/>
            <person name="Sharon I."/>
            <person name="Castelle C.J."/>
            <person name="Probst A.J."/>
            <person name="Thomas B.C."/>
            <person name="Singh A."/>
            <person name="Wilkins M.J."/>
            <person name="Karaoz U."/>
            <person name="Brodie E.L."/>
            <person name="Williams K.H."/>
            <person name="Hubbard S.S."/>
            <person name="Banfield J.F."/>
        </authorList>
    </citation>
    <scope>NUCLEOTIDE SEQUENCE [LARGE SCALE GENOMIC DNA]</scope>
</reference>
<dbReference type="EMBL" id="MHTG01000014">
    <property type="protein sequence ID" value="OHA57409.1"/>
    <property type="molecule type" value="Genomic_DNA"/>
</dbReference>
<evidence type="ECO:0000313" key="9">
    <source>
        <dbReference type="EMBL" id="OHA57409.1"/>
    </source>
</evidence>
<keyword evidence="3" id="KW-0813">Transport</keyword>
<protein>
    <recommendedName>
        <fullName evidence="11">Magnesium transporter CorA</fullName>
    </recommendedName>
</protein>
<keyword evidence="4" id="KW-1003">Cell membrane</keyword>
<evidence type="ECO:0000256" key="5">
    <source>
        <dbReference type="ARBA" id="ARBA00022692"/>
    </source>
</evidence>
<evidence type="ECO:0000256" key="1">
    <source>
        <dbReference type="ARBA" id="ARBA00004651"/>
    </source>
</evidence>
<dbReference type="Proteomes" id="UP000176494">
    <property type="component" value="Unassembled WGS sequence"/>
</dbReference>
<evidence type="ECO:0000256" key="7">
    <source>
        <dbReference type="ARBA" id="ARBA00023136"/>
    </source>
</evidence>
<dbReference type="SUPFAM" id="SSF143865">
    <property type="entry name" value="CorA soluble domain-like"/>
    <property type="match status" value="1"/>
</dbReference>
<dbReference type="InterPro" id="IPR045863">
    <property type="entry name" value="CorA_TM1_TM2"/>
</dbReference>
<dbReference type="CDD" id="cd12822">
    <property type="entry name" value="TmCorA-like"/>
    <property type="match status" value="1"/>
</dbReference>
<proteinExistence type="inferred from homology"/>
<dbReference type="STRING" id="1802435.A2114_00700"/>
<dbReference type="InterPro" id="IPR002523">
    <property type="entry name" value="MgTranspt_CorA/ZnTranspt_ZntB"/>
</dbReference>
<dbReference type="AlphaFoldDB" id="A0A1G2QBC8"/>
<evidence type="ECO:0000313" key="10">
    <source>
        <dbReference type="Proteomes" id="UP000176494"/>
    </source>
</evidence>
<dbReference type="GO" id="GO:0005886">
    <property type="term" value="C:plasma membrane"/>
    <property type="evidence" value="ECO:0007669"/>
    <property type="project" value="UniProtKB-SubCell"/>
</dbReference>
<evidence type="ECO:0000256" key="4">
    <source>
        <dbReference type="ARBA" id="ARBA00022475"/>
    </source>
</evidence>
<dbReference type="PANTHER" id="PTHR46494">
    <property type="entry name" value="CORA FAMILY METAL ION TRANSPORTER (EUROFUNG)"/>
    <property type="match status" value="1"/>
</dbReference>
<feature type="transmembrane region" description="Helical" evidence="8">
    <location>
        <begin position="251"/>
        <end position="273"/>
    </location>
</feature>
<evidence type="ECO:0008006" key="11">
    <source>
        <dbReference type="Google" id="ProtNLM"/>
    </source>
</evidence>
<evidence type="ECO:0000256" key="6">
    <source>
        <dbReference type="ARBA" id="ARBA00022989"/>
    </source>
</evidence>
<dbReference type="GO" id="GO:0015095">
    <property type="term" value="F:magnesium ion transmembrane transporter activity"/>
    <property type="evidence" value="ECO:0007669"/>
    <property type="project" value="TreeGrafter"/>
</dbReference>